<feature type="transmembrane region" description="Helical" evidence="1">
    <location>
        <begin position="85"/>
        <end position="109"/>
    </location>
</feature>
<accession>A0A1G2HHS4</accession>
<comment type="caution">
    <text evidence="2">The sequence shown here is derived from an EMBL/GenBank/DDBJ whole genome shotgun (WGS) entry which is preliminary data.</text>
</comment>
<name>A0A1G2HHS4_9BACT</name>
<dbReference type="STRING" id="1802165.A3F94_02320"/>
<dbReference type="EMBL" id="MHOK01000009">
    <property type="protein sequence ID" value="OGZ62042.1"/>
    <property type="molecule type" value="Genomic_DNA"/>
</dbReference>
<evidence type="ECO:0000256" key="1">
    <source>
        <dbReference type="SAM" id="Phobius"/>
    </source>
</evidence>
<keyword evidence="1" id="KW-0812">Transmembrane</keyword>
<keyword evidence="1" id="KW-0472">Membrane</keyword>
<dbReference type="Proteomes" id="UP000176770">
    <property type="component" value="Unassembled WGS sequence"/>
</dbReference>
<feature type="transmembrane region" description="Helical" evidence="1">
    <location>
        <begin position="5"/>
        <end position="26"/>
    </location>
</feature>
<evidence type="ECO:0000313" key="2">
    <source>
        <dbReference type="EMBL" id="OGZ62042.1"/>
    </source>
</evidence>
<sequence>MKSNFISAVVNITILSVTIFAVSIYFISNNELIGVIIFGLGILCLISLIPFKISISKIWPDIIFGLIDDGILAILAIFGGKIAGVAGAVIGGVVGNAITDGIAGVFEGYAAEKMRAKNISDQRTMLGSAVGKMAGCLLGAGAVLIVANLFNI</sequence>
<reference evidence="2 3" key="1">
    <citation type="journal article" date="2016" name="Nat. Commun.">
        <title>Thousands of microbial genomes shed light on interconnected biogeochemical processes in an aquifer system.</title>
        <authorList>
            <person name="Anantharaman K."/>
            <person name="Brown C.T."/>
            <person name="Hug L.A."/>
            <person name="Sharon I."/>
            <person name="Castelle C.J."/>
            <person name="Probst A.J."/>
            <person name="Thomas B.C."/>
            <person name="Singh A."/>
            <person name="Wilkins M.J."/>
            <person name="Karaoz U."/>
            <person name="Brodie E.L."/>
            <person name="Williams K.H."/>
            <person name="Hubbard S.S."/>
            <person name="Banfield J.F."/>
        </authorList>
    </citation>
    <scope>NUCLEOTIDE SEQUENCE [LARGE SCALE GENOMIC DNA]</scope>
</reference>
<organism evidence="2 3">
    <name type="scientific">Candidatus Spechtbacteria bacterium RIFCSPLOWO2_12_FULL_38_22</name>
    <dbReference type="NCBI Taxonomy" id="1802165"/>
    <lineage>
        <taxon>Bacteria</taxon>
        <taxon>Candidatus Spechtiibacteriota</taxon>
    </lineage>
</organism>
<proteinExistence type="predicted"/>
<keyword evidence="1" id="KW-1133">Transmembrane helix</keyword>
<protein>
    <submittedName>
        <fullName evidence="2">Uncharacterized protein</fullName>
    </submittedName>
</protein>
<evidence type="ECO:0000313" key="3">
    <source>
        <dbReference type="Proteomes" id="UP000176770"/>
    </source>
</evidence>
<feature type="transmembrane region" description="Helical" evidence="1">
    <location>
        <begin position="32"/>
        <end position="51"/>
    </location>
</feature>
<dbReference type="AlphaFoldDB" id="A0A1G2HHS4"/>
<feature type="transmembrane region" description="Helical" evidence="1">
    <location>
        <begin position="58"/>
        <end position="79"/>
    </location>
</feature>
<gene>
    <name evidence="2" type="ORF">A3F94_02320</name>
</gene>
<feature type="transmembrane region" description="Helical" evidence="1">
    <location>
        <begin position="130"/>
        <end position="150"/>
    </location>
</feature>